<evidence type="ECO:0000256" key="4">
    <source>
        <dbReference type="ARBA" id="ARBA00022448"/>
    </source>
</evidence>
<evidence type="ECO:0000256" key="12">
    <source>
        <dbReference type="ARBA" id="ARBA00033342"/>
    </source>
</evidence>
<dbReference type="PRINTS" id="PR01900">
    <property type="entry name" value="YIDCPROTEIN"/>
</dbReference>
<dbReference type="CDD" id="cd19961">
    <property type="entry name" value="EcYidC-like_peri"/>
    <property type="match status" value="1"/>
</dbReference>
<dbReference type="CDD" id="cd20070">
    <property type="entry name" value="5TM_YidC_Alb3"/>
    <property type="match status" value="1"/>
</dbReference>
<comment type="similarity">
    <text evidence="2 13">Belongs to the OXA1/ALB3/YidC family. Type 1 subfamily.</text>
</comment>
<protein>
    <recommendedName>
        <fullName evidence="3 13">Membrane protein insertase YidC</fullName>
    </recommendedName>
    <alternativeName>
        <fullName evidence="12 13">Foldase YidC</fullName>
    </alternativeName>
    <alternativeName>
        <fullName evidence="11 13">Membrane integrase YidC</fullName>
    </alternativeName>
    <alternativeName>
        <fullName evidence="13">Membrane protein YidC</fullName>
    </alternativeName>
</protein>
<evidence type="ECO:0000256" key="8">
    <source>
        <dbReference type="ARBA" id="ARBA00022989"/>
    </source>
</evidence>
<reference evidence="17 18" key="1">
    <citation type="submission" date="2024-02" db="EMBL/GenBank/DDBJ databases">
        <title>Haloferula sargassicola NBRC 104335.</title>
        <authorList>
            <person name="Ichikawa N."/>
            <person name="Katano-Makiyama Y."/>
            <person name="Hidaka K."/>
        </authorList>
    </citation>
    <scope>NUCLEOTIDE SEQUENCE [LARGE SCALE GENOMIC DNA]</scope>
    <source>
        <strain evidence="17 18">NBRC 104335</strain>
    </source>
</reference>
<dbReference type="InterPro" id="IPR038221">
    <property type="entry name" value="YidC_periplasmic_sf"/>
</dbReference>
<evidence type="ECO:0000259" key="16">
    <source>
        <dbReference type="Pfam" id="PF14849"/>
    </source>
</evidence>
<dbReference type="InterPro" id="IPR001708">
    <property type="entry name" value="YidC/ALB3/OXA1/COX18"/>
</dbReference>
<dbReference type="InterPro" id="IPR019998">
    <property type="entry name" value="Membr_insert_YidC"/>
</dbReference>
<feature type="transmembrane region" description="Helical" evidence="13">
    <location>
        <begin position="389"/>
        <end position="410"/>
    </location>
</feature>
<dbReference type="RefSeq" id="WP_353566819.1">
    <property type="nucleotide sequence ID" value="NZ_BAABRI010000009.1"/>
</dbReference>
<feature type="transmembrane region" description="Helical" evidence="13">
    <location>
        <begin position="542"/>
        <end position="562"/>
    </location>
</feature>
<dbReference type="Proteomes" id="UP001476282">
    <property type="component" value="Unassembled WGS sequence"/>
</dbReference>
<evidence type="ECO:0000256" key="5">
    <source>
        <dbReference type="ARBA" id="ARBA00022475"/>
    </source>
</evidence>
<feature type="region of interest" description="Disordered" evidence="14">
    <location>
        <begin position="34"/>
        <end position="66"/>
    </location>
</feature>
<feature type="domain" description="Membrane insertase YidC/Oxa/ALB C-terminal" evidence="15">
    <location>
        <begin position="391"/>
        <end position="578"/>
    </location>
</feature>
<evidence type="ECO:0000256" key="3">
    <source>
        <dbReference type="ARBA" id="ARBA00015325"/>
    </source>
</evidence>
<evidence type="ECO:0000256" key="2">
    <source>
        <dbReference type="ARBA" id="ARBA00010527"/>
    </source>
</evidence>
<dbReference type="InterPro" id="IPR047196">
    <property type="entry name" value="YidC_ALB_C"/>
</dbReference>
<comment type="function">
    <text evidence="13">Required for the insertion and/or proper folding and/or complex formation of integral membrane proteins into the membrane. Involved in integration of membrane proteins that insert both dependently and independently of the Sec translocase complex, as well as at least some lipoproteins. Aids folding of multispanning membrane proteins.</text>
</comment>
<dbReference type="PANTHER" id="PTHR12428">
    <property type="entry name" value="OXA1"/>
    <property type="match status" value="1"/>
</dbReference>
<proteinExistence type="inferred from homology"/>
<evidence type="ECO:0000256" key="10">
    <source>
        <dbReference type="ARBA" id="ARBA00023186"/>
    </source>
</evidence>
<dbReference type="Gene3D" id="2.70.98.90">
    <property type="match status" value="1"/>
</dbReference>
<feature type="transmembrane region" description="Helical" evidence="13">
    <location>
        <begin position="500"/>
        <end position="521"/>
    </location>
</feature>
<feature type="transmembrane region" description="Helical" evidence="13">
    <location>
        <begin position="452"/>
        <end position="474"/>
    </location>
</feature>
<evidence type="ECO:0000259" key="15">
    <source>
        <dbReference type="Pfam" id="PF02096"/>
    </source>
</evidence>
<feature type="domain" description="Membrane insertase YidC N-terminal" evidence="16">
    <location>
        <begin position="190"/>
        <end position="363"/>
    </location>
</feature>
<evidence type="ECO:0000256" key="9">
    <source>
        <dbReference type="ARBA" id="ARBA00023136"/>
    </source>
</evidence>
<evidence type="ECO:0000256" key="7">
    <source>
        <dbReference type="ARBA" id="ARBA00022927"/>
    </source>
</evidence>
<dbReference type="PANTHER" id="PTHR12428:SF65">
    <property type="entry name" value="CYTOCHROME C OXIDASE ASSEMBLY PROTEIN COX18, MITOCHONDRIAL"/>
    <property type="match status" value="1"/>
</dbReference>
<dbReference type="EMBL" id="BAABRI010000009">
    <property type="protein sequence ID" value="GAA5482684.1"/>
    <property type="molecule type" value="Genomic_DNA"/>
</dbReference>
<comment type="subunit">
    <text evidence="13">Interacts with the Sec translocase complex via SecD. Specifically interacts with transmembrane segments of nascent integral membrane proteins during membrane integration.</text>
</comment>
<organism evidence="17 18">
    <name type="scientific">Haloferula sargassicola</name>
    <dbReference type="NCBI Taxonomy" id="490096"/>
    <lineage>
        <taxon>Bacteria</taxon>
        <taxon>Pseudomonadati</taxon>
        <taxon>Verrucomicrobiota</taxon>
        <taxon>Verrucomicrobiia</taxon>
        <taxon>Verrucomicrobiales</taxon>
        <taxon>Verrucomicrobiaceae</taxon>
        <taxon>Haloferula</taxon>
    </lineage>
</organism>
<comment type="caution">
    <text evidence="17">The sequence shown here is derived from an EMBL/GenBank/DDBJ whole genome shotgun (WGS) entry which is preliminary data.</text>
</comment>
<keyword evidence="4 13" id="KW-0813">Transport</keyword>
<evidence type="ECO:0000256" key="6">
    <source>
        <dbReference type="ARBA" id="ARBA00022692"/>
    </source>
</evidence>
<dbReference type="HAMAP" id="MF_01810">
    <property type="entry name" value="YidC_type1"/>
    <property type="match status" value="1"/>
</dbReference>
<dbReference type="Pfam" id="PF14849">
    <property type="entry name" value="YidC_periplas"/>
    <property type="match status" value="1"/>
</dbReference>
<name>A0ABP9URQ2_9BACT</name>
<dbReference type="Pfam" id="PF02096">
    <property type="entry name" value="60KD_IMP"/>
    <property type="match status" value="1"/>
</dbReference>
<feature type="region of interest" description="Disordered" evidence="14">
    <location>
        <begin position="605"/>
        <end position="639"/>
    </location>
</feature>
<gene>
    <name evidence="13 17" type="primary">yidC</name>
    <name evidence="17" type="ORF">Hsar01_01907</name>
</gene>
<evidence type="ECO:0000256" key="11">
    <source>
        <dbReference type="ARBA" id="ARBA00033245"/>
    </source>
</evidence>
<dbReference type="InterPro" id="IPR028053">
    <property type="entry name" value="Membr_insert_YidC_N"/>
</dbReference>
<keyword evidence="5 13" id="KW-1003">Cell membrane</keyword>
<sequence>MYDRKTWIVVVACSLLLAANLYFQHQNAEKLRTEEAAEQAAAAERGESPAEAGDESEKPGVLEEVDPVPTVASQTYELTSGKTKYTFSTLGGSLLRAELLDYPAVKDAGHLVTLNAGGNYGIGTLCQGFDAFEHLNYPLIEDQSEMGRKLVFAARHPSGLLVRKTWELVPSEPPADASEETKEEAAGAPYLLHFTLEVKNPDDAQAQVPLDSFSLFLGRAQPLQKGENRINPATLTWLDGSNVEKIKSVSFRGGMLKSEKSLISKKADDLQFAAVSSQFFSTVIQPDEDYASNLWAKISHVDVPDEDEQKPALRGGFTLPAGALAPGQGKTLGYTVFTGPKDNRMLRRMGGNWGEVMDYGWPIFRWPARFMNFLLVHVHDVVSKVSDKWSWGFAVILVTLLVRSAMWPLYARSNRTMKKMSKLKPEMDKLKEKYPDDPAKQQQEIMGLYRQYGINPVGGCLPMFAQIPIFFGFFRMLQHAVEMRGHGFLWVDDLSMPDTIAVVAGFPINILPIIMGLSSFLQMHMMPNTAGGDKTQQAVMKFMPLMFLFFCYNYASALALYWTTSNLFSIAQTWITKKMPEPELKAKAGGKKPGMSFMERMAAAAEEAQKQQKLKQAKGRVVDGGNDKPTKPRGPRTGG</sequence>
<keyword evidence="9 13" id="KW-0472">Membrane</keyword>
<evidence type="ECO:0000313" key="17">
    <source>
        <dbReference type="EMBL" id="GAA5482684.1"/>
    </source>
</evidence>
<keyword evidence="18" id="KW-1185">Reference proteome</keyword>
<keyword evidence="8 13" id="KW-1133">Transmembrane helix</keyword>
<dbReference type="NCBIfam" id="TIGR03592">
    <property type="entry name" value="yidC_oxa1_cterm"/>
    <property type="match status" value="1"/>
</dbReference>
<dbReference type="PRINTS" id="PR00701">
    <property type="entry name" value="60KDINNERMP"/>
</dbReference>
<keyword evidence="10 13" id="KW-0143">Chaperone</keyword>
<dbReference type="InterPro" id="IPR028055">
    <property type="entry name" value="YidC/Oxa/ALB_C"/>
</dbReference>
<evidence type="ECO:0000313" key="18">
    <source>
        <dbReference type="Proteomes" id="UP001476282"/>
    </source>
</evidence>
<evidence type="ECO:0000256" key="1">
    <source>
        <dbReference type="ARBA" id="ARBA00004429"/>
    </source>
</evidence>
<evidence type="ECO:0000256" key="13">
    <source>
        <dbReference type="HAMAP-Rule" id="MF_01810"/>
    </source>
</evidence>
<accession>A0ABP9URQ2</accession>
<evidence type="ECO:0000256" key="14">
    <source>
        <dbReference type="SAM" id="MobiDB-lite"/>
    </source>
</evidence>
<keyword evidence="7 13" id="KW-0653">Protein transport</keyword>
<keyword evidence="6 13" id="KW-0812">Transmembrane</keyword>
<comment type="subcellular location">
    <subcellularLocation>
        <location evidence="1">Cell inner membrane</location>
        <topology evidence="1">Multi-pass membrane protein</topology>
    </subcellularLocation>
    <subcellularLocation>
        <location evidence="13">Cell membrane</location>
        <topology evidence="13">Multi-pass membrane protein</topology>
    </subcellularLocation>
</comment>